<feature type="region of interest" description="Disordered" evidence="1">
    <location>
        <begin position="1"/>
        <end position="25"/>
    </location>
</feature>
<dbReference type="EMBL" id="JAIQZJ010000006">
    <property type="protein sequence ID" value="MBZ5738977.1"/>
    <property type="molecule type" value="Genomic_DNA"/>
</dbReference>
<proteinExistence type="predicted"/>
<gene>
    <name evidence="2" type="ORF">K8U61_12440</name>
</gene>
<dbReference type="Proteomes" id="UP000780875">
    <property type="component" value="Unassembled WGS sequence"/>
</dbReference>
<sequence length="87" mass="9712">MTDSDRGTGAWRRWGRDRPASARRGPEQPCWWLWIDGSHGIGARPAKPHHLRPCSESLQARCLRRALKQTSMLFPKPPRGLGGGPSS</sequence>
<comment type="caution">
    <text evidence="2">The sequence shown here is derived from an EMBL/GenBank/DDBJ whole genome shotgun (WGS) entry which is preliminary data.</text>
</comment>
<organism evidence="2 3">
    <name type="scientific">Nocardioides mangrovi</name>
    <dbReference type="NCBI Taxonomy" id="2874580"/>
    <lineage>
        <taxon>Bacteria</taxon>
        <taxon>Bacillati</taxon>
        <taxon>Actinomycetota</taxon>
        <taxon>Actinomycetes</taxon>
        <taxon>Propionibacteriales</taxon>
        <taxon>Nocardioidaceae</taxon>
        <taxon>Nocardioides</taxon>
    </lineage>
</organism>
<feature type="compositionally biased region" description="Basic and acidic residues" evidence="1">
    <location>
        <begin position="14"/>
        <end position="25"/>
    </location>
</feature>
<protein>
    <submittedName>
        <fullName evidence="2">Uncharacterized protein</fullName>
    </submittedName>
</protein>
<reference evidence="2 3" key="1">
    <citation type="submission" date="2021-09" db="EMBL/GenBank/DDBJ databases">
        <title>Whole genome sequence of Nocardioides sp. GBK3QG-3.</title>
        <authorList>
            <person name="Tuo L."/>
        </authorList>
    </citation>
    <scope>NUCLEOTIDE SEQUENCE [LARGE SCALE GENOMIC DNA]</scope>
    <source>
        <strain evidence="2 3">GBK3QG-3</strain>
    </source>
</reference>
<keyword evidence="3" id="KW-1185">Reference proteome</keyword>
<name>A0ABS7UDW8_9ACTN</name>
<evidence type="ECO:0000313" key="3">
    <source>
        <dbReference type="Proteomes" id="UP000780875"/>
    </source>
</evidence>
<accession>A0ABS7UDW8</accession>
<evidence type="ECO:0000313" key="2">
    <source>
        <dbReference type="EMBL" id="MBZ5738977.1"/>
    </source>
</evidence>
<dbReference type="RefSeq" id="WP_224123344.1">
    <property type="nucleotide sequence ID" value="NZ_JAIQZJ010000006.1"/>
</dbReference>
<evidence type="ECO:0000256" key="1">
    <source>
        <dbReference type="SAM" id="MobiDB-lite"/>
    </source>
</evidence>